<feature type="region of interest" description="Disordered" evidence="1">
    <location>
        <begin position="1"/>
        <end position="41"/>
    </location>
</feature>
<accession>A0A8X6FA17</accession>
<proteinExistence type="predicted"/>
<sequence length="71" mass="8264">MDEFPQQMDEFLQLGNSKKKRGGNGNTAWGRGKSAPQHLREKMSKNKRTLIKDSRVFYYVLDFCPLTARRS</sequence>
<keyword evidence="3" id="KW-1185">Reference proteome</keyword>
<organism evidence="2 3">
    <name type="scientific">Trichonephila clavata</name>
    <name type="common">Joro spider</name>
    <name type="synonym">Nephila clavata</name>
    <dbReference type="NCBI Taxonomy" id="2740835"/>
    <lineage>
        <taxon>Eukaryota</taxon>
        <taxon>Metazoa</taxon>
        <taxon>Ecdysozoa</taxon>
        <taxon>Arthropoda</taxon>
        <taxon>Chelicerata</taxon>
        <taxon>Arachnida</taxon>
        <taxon>Araneae</taxon>
        <taxon>Araneomorphae</taxon>
        <taxon>Entelegynae</taxon>
        <taxon>Araneoidea</taxon>
        <taxon>Nephilidae</taxon>
        <taxon>Trichonephila</taxon>
    </lineage>
</organism>
<dbReference type="AlphaFoldDB" id="A0A8X6FA17"/>
<evidence type="ECO:0000256" key="1">
    <source>
        <dbReference type="SAM" id="MobiDB-lite"/>
    </source>
</evidence>
<evidence type="ECO:0000313" key="2">
    <source>
        <dbReference type="EMBL" id="GFQ73766.1"/>
    </source>
</evidence>
<evidence type="ECO:0000313" key="3">
    <source>
        <dbReference type="Proteomes" id="UP000887116"/>
    </source>
</evidence>
<dbReference type="Proteomes" id="UP000887116">
    <property type="component" value="Unassembled WGS sequence"/>
</dbReference>
<comment type="caution">
    <text evidence="2">The sequence shown here is derived from an EMBL/GenBank/DDBJ whole genome shotgun (WGS) entry which is preliminary data.</text>
</comment>
<reference evidence="2" key="1">
    <citation type="submission" date="2020-07" db="EMBL/GenBank/DDBJ databases">
        <title>Multicomponent nature underlies the extraordinary mechanical properties of spider dragline silk.</title>
        <authorList>
            <person name="Kono N."/>
            <person name="Nakamura H."/>
            <person name="Mori M."/>
            <person name="Yoshida Y."/>
            <person name="Ohtoshi R."/>
            <person name="Malay A.D."/>
            <person name="Moran D.A.P."/>
            <person name="Tomita M."/>
            <person name="Numata K."/>
            <person name="Arakawa K."/>
        </authorList>
    </citation>
    <scope>NUCLEOTIDE SEQUENCE</scope>
</reference>
<name>A0A8X6FA17_TRICU</name>
<gene>
    <name evidence="2" type="ORF">TNCT_433721</name>
</gene>
<dbReference type="EMBL" id="BMAO01001484">
    <property type="protein sequence ID" value="GFQ73766.1"/>
    <property type="molecule type" value="Genomic_DNA"/>
</dbReference>
<protein>
    <submittedName>
        <fullName evidence="2">Uncharacterized protein</fullName>
    </submittedName>
</protein>